<sequence length="321" mass="35748">MMATGGYDEGIKIWDAMTGELLSTIKLDRTVWSLTWTSDEKKLIAGCGNGPIRIFDTATWQQIAVLEGHIDVVFSLTLFPNDRLLASASWDKTARLWSLDTNLQIGPPLQHKHEVECAAFSADGKLLSTVGWDDKNAYVWDIQNILKIAGLEDLLSIPDAQKSGLKNKLSDANATQRQPIRPAPRQVPPGFFDNVQDGGLSSNTRHLHPDPSSHRRRRAFPPSWVSRPRELLARLPSLFHHSPPNTNGLSEPQQHPLGPGTSSRRSPPVVDVPALDDKKALYVSRRPERASDKAKRVDNSKWWARVVLFLCCVSPPNDDSH</sequence>
<evidence type="ECO:0000256" key="3">
    <source>
        <dbReference type="PROSITE-ProRule" id="PRU00221"/>
    </source>
</evidence>
<dbReference type="PANTHER" id="PTHR19879:SF9">
    <property type="entry name" value="TRANSCRIPTION INITIATION FACTOR TFIID SUBUNIT 5"/>
    <property type="match status" value="1"/>
</dbReference>
<evidence type="ECO:0000256" key="1">
    <source>
        <dbReference type="ARBA" id="ARBA00022574"/>
    </source>
</evidence>
<dbReference type="InterPro" id="IPR001680">
    <property type="entry name" value="WD40_rpt"/>
</dbReference>
<dbReference type="EMBL" id="JABBWE010000085">
    <property type="protein sequence ID" value="KAG1787027.1"/>
    <property type="molecule type" value="Genomic_DNA"/>
</dbReference>
<evidence type="ECO:0000313" key="6">
    <source>
        <dbReference type="Proteomes" id="UP000719766"/>
    </source>
</evidence>
<dbReference type="PROSITE" id="PS50082">
    <property type="entry name" value="WD_REPEATS_2"/>
    <property type="match status" value="2"/>
</dbReference>
<dbReference type="SUPFAM" id="SSF50978">
    <property type="entry name" value="WD40 repeat-like"/>
    <property type="match status" value="1"/>
</dbReference>
<dbReference type="AlphaFoldDB" id="A0A9P7AE74"/>
<name>A0A9P7AE74_9AGAM</name>
<dbReference type="OrthoDB" id="2687488at2759"/>
<comment type="caution">
    <text evidence="5">The sequence shown here is derived from an EMBL/GenBank/DDBJ whole genome shotgun (WGS) entry which is preliminary data.</text>
</comment>
<feature type="region of interest" description="Disordered" evidence="4">
    <location>
        <begin position="238"/>
        <end position="275"/>
    </location>
</feature>
<dbReference type="PANTHER" id="PTHR19879">
    <property type="entry name" value="TRANSCRIPTION INITIATION FACTOR TFIID"/>
    <property type="match status" value="1"/>
</dbReference>
<dbReference type="InterPro" id="IPR015943">
    <property type="entry name" value="WD40/YVTN_repeat-like_dom_sf"/>
</dbReference>
<feature type="region of interest" description="Disordered" evidence="4">
    <location>
        <begin position="166"/>
        <end position="221"/>
    </location>
</feature>
<accession>A0A9P7AE74</accession>
<proteinExistence type="predicted"/>
<organism evidence="5 6">
    <name type="scientific">Suillus plorans</name>
    <dbReference type="NCBI Taxonomy" id="116603"/>
    <lineage>
        <taxon>Eukaryota</taxon>
        <taxon>Fungi</taxon>
        <taxon>Dikarya</taxon>
        <taxon>Basidiomycota</taxon>
        <taxon>Agaricomycotina</taxon>
        <taxon>Agaricomycetes</taxon>
        <taxon>Agaricomycetidae</taxon>
        <taxon>Boletales</taxon>
        <taxon>Suillineae</taxon>
        <taxon>Suillaceae</taxon>
        <taxon>Suillus</taxon>
    </lineage>
</organism>
<dbReference type="InterPro" id="IPR019775">
    <property type="entry name" value="WD40_repeat_CS"/>
</dbReference>
<evidence type="ECO:0000256" key="2">
    <source>
        <dbReference type="ARBA" id="ARBA00022737"/>
    </source>
</evidence>
<evidence type="ECO:0000256" key="4">
    <source>
        <dbReference type="SAM" id="MobiDB-lite"/>
    </source>
</evidence>
<dbReference type="SMART" id="SM00320">
    <property type="entry name" value="WD40"/>
    <property type="match status" value="3"/>
</dbReference>
<feature type="compositionally biased region" description="Polar residues" evidence="4">
    <location>
        <begin position="243"/>
        <end position="253"/>
    </location>
</feature>
<reference evidence="5" key="1">
    <citation type="journal article" date="2020" name="New Phytol.">
        <title>Comparative genomics reveals dynamic genome evolution in host specialist ectomycorrhizal fungi.</title>
        <authorList>
            <person name="Lofgren L.A."/>
            <person name="Nguyen N.H."/>
            <person name="Vilgalys R."/>
            <person name="Ruytinx J."/>
            <person name="Liao H.L."/>
            <person name="Branco S."/>
            <person name="Kuo A."/>
            <person name="LaButti K."/>
            <person name="Lipzen A."/>
            <person name="Andreopoulos W."/>
            <person name="Pangilinan J."/>
            <person name="Riley R."/>
            <person name="Hundley H."/>
            <person name="Na H."/>
            <person name="Barry K."/>
            <person name="Grigoriev I.V."/>
            <person name="Stajich J.E."/>
            <person name="Kennedy P.G."/>
        </authorList>
    </citation>
    <scope>NUCLEOTIDE SEQUENCE</scope>
    <source>
        <strain evidence="5">S12</strain>
    </source>
</reference>
<gene>
    <name evidence="5" type="ORF">HD556DRAFT_1003037</name>
</gene>
<dbReference type="Proteomes" id="UP000719766">
    <property type="component" value="Unassembled WGS sequence"/>
</dbReference>
<evidence type="ECO:0000313" key="5">
    <source>
        <dbReference type="EMBL" id="KAG1787027.1"/>
    </source>
</evidence>
<keyword evidence="1 3" id="KW-0853">WD repeat</keyword>
<dbReference type="Gene3D" id="2.130.10.10">
    <property type="entry name" value="YVTN repeat-like/Quinoprotein amine dehydrogenase"/>
    <property type="match status" value="1"/>
</dbReference>
<keyword evidence="2" id="KW-0677">Repeat</keyword>
<feature type="repeat" description="WD" evidence="3">
    <location>
        <begin position="66"/>
        <end position="101"/>
    </location>
</feature>
<dbReference type="Pfam" id="PF00400">
    <property type="entry name" value="WD40"/>
    <property type="match status" value="2"/>
</dbReference>
<protein>
    <submittedName>
        <fullName evidence="5">WD40-repeat-containing domain protein</fullName>
    </submittedName>
</protein>
<feature type="repeat" description="WD" evidence="3">
    <location>
        <begin position="1"/>
        <end position="24"/>
    </location>
</feature>
<dbReference type="PROSITE" id="PS50294">
    <property type="entry name" value="WD_REPEATS_REGION"/>
    <property type="match status" value="1"/>
</dbReference>
<dbReference type="InterPro" id="IPR036322">
    <property type="entry name" value="WD40_repeat_dom_sf"/>
</dbReference>
<dbReference type="PROSITE" id="PS00678">
    <property type="entry name" value="WD_REPEATS_1"/>
    <property type="match status" value="1"/>
</dbReference>
<keyword evidence="6" id="KW-1185">Reference proteome</keyword>
<dbReference type="RefSeq" id="XP_041154411.1">
    <property type="nucleotide sequence ID" value="XM_041295840.1"/>
</dbReference>
<dbReference type="GeneID" id="64589604"/>